<dbReference type="InterPro" id="IPR011009">
    <property type="entry name" value="Kinase-like_dom_sf"/>
</dbReference>
<comment type="catalytic activity">
    <reaction evidence="8">
        <text>L-seryl-[protein] + ATP = O-phospho-L-seryl-[protein] + ADP + H(+)</text>
        <dbReference type="Rhea" id="RHEA:17989"/>
        <dbReference type="Rhea" id="RHEA-COMP:9863"/>
        <dbReference type="Rhea" id="RHEA-COMP:11604"/>
        <dbReference type="ChEBI" id="CHEBI:15378"/>
        <dbReference type="ChEBI" id="CHEBI:29999"/>
        <dbReference type="ChEBI" id="CHEBI:30616"/>
        <dbReference type="ChEBI" id="CHEBI:83421"/>
        <dbReference type="ChEBI" id="CHEBI:456216"/>
        <dbReference type="EC" id="2.7.11.1"/>
    </reaction>
</comment>
<evidence type="ECO:0000256" key="8">
    <source>
        <dbReference type="ARBA" id="ARBA00048679"/>
    </source>
</evidence>
<gene>
    <name evidence="11" type="ORF">CALCODRAFT_427286</name>
</gene>
<dbReference type="PROSITE" id="PS00107">
    <property type="entry name" value="PROTEIN_KINASE_ATP"/>
    <property type="match status" value="1"/>
</dbReference>
<keyword evidence="2" id="KW-0723">Serine/threonine-protein kinase</keyword>
<dbReference type="Gene3D" id="1.10.510.10">
    <property type="entry name" value="Transferase(Phosphotransferase) domain 1"/>
    <property type="match status" value="2"/>
</dbReference>
<keyword evidence="5 11" id="KW-0418">Kinase</keyword>
<keyword evidence="6 9" id="KW-0067">ATP-binding</keyword>
<evidence type="ECO:0000256" key="6">
    <source>
        <dbReference type="ARBA" id="ARBA00022840"/>
    </source>
</evidence>
<reference evidence="11 12" key="1">
    <citation type="journal article" date="2016" name="Mol. Biol. Evol.">
        <title>Comparative Genomics of Early-Diverging Mushroom-Forming Fungi Provides Insights into the Origins of Lignocellulose Decay Capabilities.</title>
        <authorList>
            <person name="Nagy L.G."/>
            <person name="Riley R."/>
            <person name="Tritt A."/>
            <person name="Adam C."/>
            <person name="Daum C."/>
            <person name="Floudas D."/>
            <person name="Sun H."/>
            <person name="Yadav J.S."/>
            <person name="Pangilinan J."/>
            <person name="Larsson K.H."/>
            <person name="Matsuura K."/>
            <person name="Barry K."/>
            <person name="Labutti K."/>
            <person name="Kuo R."/>
            <person name="Ohm R.A."/>
            <person name="Bhattacharya S.S."/>
            <person name="Shirouzu T."/>
            <person name="Yoshinaga Y."/>
            <person name="Martin F.M."/>
            <person name="Grigoriev I.V."/>
            <person name="Hibbett D.S."/>
        </authorList>
    </citation>
    <scope>NUCLEOTIDE SEQUENCE [LARGE SCALE GENOMIC DNA]</scope>
    <source>
        <strain evidence="11 12">HHB12733</strain>
    </source>
</reference>
<keyword evidence="12" id="KW-1185">Reference proteome</keyword>
<dbReference type="PANTHER" id="PTHR47634">
    <property type="entry name" value="PROTEIN KINASE DOMAIN-CONTAINING PROTEIN-RELATED"/>
    <property type="match status" value="1"/>
</dbReference>
<dbReference type="AlphaFoldDB" id="A0A165JEY1"/>
<feature type="binding site" evidence="9">
    <location>
        <position position="87"/>
    </location>
    <ligand>
        <name>ATP</name>
        <dbReference type="ChEBI" id="CHEBI:30616"/>
    </ligand>
</feature>
<evidence type="ECO:0000313" key="12">
    <source>
        <dbReference type="Proteomes" id="UP000076842"/>
    </source>
</evidence>
<evidence type="ECO:0000256" key="7">
    <source>
        <dbReference type="ARBA" id="ARBA00047899"/>
    </source>
</evidence>
<evidence type="ECO:0000259" key="10">
    <source>
        <dbReference type="PROSITE" id="PS50011"/>
    </source>
</evidence>
<sequence>MASLFAHLSVWFGRKAWHEDPPLEAPEELRRWSYTGIYDYCPMTWGMPKLNGVYVVIRKLGWGDFGTVWLAENSKAKTMEERYVAIKALRFEHVPKAVLHREVEILEAIREVNPIHPGYKHITHLKDVFTIASINGDHLAMAFPVLGQRLEPQWTCSLPIHCIRNVARQLLLGLDYLHTECHVIHTAIHADDEHKDVPVSKLLRSPEVLLGGEWDTGVDLYSLGCMLFELIEGRPLFDCRPTMRVSEDQYHLASIIQLLGPLPKRLLQCCSRTNDFYDADGAFACLINADQLLTRSAVNSIEERILKQHPGLSSHSLASFVSFLRYIMNPDPSERATAADALQHEWLALETNDDIETTLDETLGDPAALDTSTMPVSDVTIGGQSHEELIETTGAQHD</sequence>
<dbReference type="InParanoid" id="A0A165JEY1"/>
<dbReference type="Pfam" id="PF00069">
    <property type="entry name" value="Pkinase"/>
    <property type="match status" value="2"/>
</dbReference>
<dbReference type="PROSITE" id="PS50011">
    <property type="entry name" value="PROTEIN_KINASE_DOM"/>
    <property type="match status" value="1"/>
</dbReference>
<dbReference type="Gene3D" id="3.30.200.20">
    <property type="entry name" value="Phosphorylase Kinase, domain 1"/>
    <property type="match status" value="1"/>
</dbReference>
<feature type="domain" description="Protein kinase" evidence="10">
    <location>
        <begin position="54"/>
        <end position="347"/>
    </location>
</feature>
<dbReference type="OrthoDB" id="5979581at2759"/>
<dbReference type="EMBL" id="KV423921">
    <property type="protein sequence ID" value="KZT61753.1"/>
    <property type="molecule type" value="Genomic_DNA"/>
</dbReference>
<protein>
    <recommendedName>
        <fullName evidence="1">non-specific serine/threonine protein kinase</fullName>
        <ecNumber evidence="1">2.7.11.1</ecNumber>
    </recommendedName>
</protein>
<dbReference type="InterPro" id="IPR017441">
    <property type="entry name" value="Protein_kinase_ATP_BS"/>
</dbReference>
<keyword evidence="3" id="KW-0808">Transferase</keyword>
<evidence type="ECO:0000256" key="3">
    <source>
        <dbReference type="ARBA" id="ARBA00022679"/>
    </source>
</evidence>
<organism evidence="11 12">
    <name type="scientific">Calocera cornea HHB12733</name>
    <dbReference type="NCBI Taxonomy" id="1353952"/>
    <lineage>
        <taxon>Eukaryota</taxon>
        <taxon>Fungi</taxon>
        <taxon>Dikarya</taxon>
        <taxon>Basidiomycota</taxon>
        <taxon>Agaricomycotina</taxon>
        <taxon>Dacrymycetes</taxon>
        <taxon>Dacrymycetales</taxon>
        <taxon>Dacrymycetaceae</taxon>
        <taxon>Calocera</taxon>
    </lineage>
</organism>
<dbReference type="GO" id="GO:0050684">
    <property type="term" value="P:regulation of mRNA processing"/>
    <property type="evidence" value="ECO:0007669"/>
    <property type="project" value="TreeGrafter"/>
</dbReference>
<dbReference type="GO" id="GO:0005524">
    <property type="term" value="F:ATP binding"/>
    <property type="evidence" value="ECO:0007669"/>
    <property type="project" value="UniProtKB-UniRule"/>
</dbReference>
<dbReference type="GO" id="GO:0004674">
    <property type="term" value="F:protein serine/threonine kinase activity"/>
    <property type="evidence" value="ECO:0007669"/>
    <property type="project" value="UniProtKB-KW"/>
</dbReference>
<dbReference type="STRING" id="1353952.A0A165JEY1"/>
<dbReference type="EC" id="2.7.11.1" evidence="1"/>
<dbReference type="InterPro" id="IPR051334">
    <property type="entry name" value="SRPK"/>
</dbReference>
<dbReference type="GO" id="GO:0000245">
    <property type="term" value="P:spliceosomal complex assembly"/>
    <property type="evidence" value="ECO:0007669"/>
    <property type="project" value="TreeGrafter"/>
</dbReference>
<evidence type="ECO:0000313" key="11">
    <source>
        <dbReference type="EMBL" id="KZT61753.1"/>
    </source>
</evidence>
<evidence type="ECO:0000256" key="5">
    <source>
        <dbReference type="ARBA" id="ARBA00022777"/>
    </source>
</evidence>
<evidence type="ECO:0000256" key="4">
    <source>
        <dbReference type="ARBA" id="ARBA00022741"/>
    </source>
</evidence>
<name>A0A165JEY1_9BASI</name>
<evidence type="ECO:0000256" key="9">
    <source>
        <dbReference type="PROSITE-ProRule" id="PRU10141"/>
    </source>
</evidence>
<evidence type="ECO:0000256" key="2">
    <source>
        <dbReference type="ARBA" id="ARBA00022527"/>
    </source>
</evidence>
<comment type="catalytic activity">
    <reaction evidence="7">
        <text>L-threonyl-[protein] + ATP = O-phospho-L-threonyl-[protein] + ADP + H(+)</text>
        <dbReference type="Rhea" id="RHEA:46608"/>
        <dbReference type="Rhea" id="RHEA-COMP:11060"/>
        <dbReference type="Rhea" id="RHEA-COMP:11605"/>
        <dbReference type="ChEBI" id="CHEBI:15378"/>
        <dbReference type="ChEBI" id="CHEBI:30013"/>
        <dbReference type="ChEBI" id="CHEBI:30616"/>
        <dbReference type="ChEBI" id="CHEBI:61977"/>
        <dbReference type="ChEBI" id="CHEBI:456216"/>
        <dbReference type="EC" id="2.7.11.1"/>
    </reaction>
</comment>
<dbReference type="PANTHER" id="PTHR47634:SF9">
    <property type="entry name" value="PROTEIN KINASE DOMAIN-CONTAINING PROTEIN-RELATED"/>
    <property type="match status" value="1"/>
</dbReference>
<proteinExistence type="predicted"/>
<accession>A0A165JEY1</accession>
<keyword evidence="4 9" id="KW-0547">Nucleotide-binding</keyword>
<dbReference type="SUPFAM" id="SSF56112">
    <property type="entry name" value="Protein kinase-like (PK-like)"/>
    <property type="match status" value="1"/>
</dbReference>
<evidence type="ECO:0000256" key="1">
    <source>
        <dbReference type="ARBA" id="ARBA00012513"/>
    </source>
</evidence>
<dbReference type="InterPro" id="IPR000719">
    <property type="entry name" value="Prot_kinase_dom"/>
</dbReference>
<dbReference type="Proteomes" id="UP000076842">
    <property type="component" value="Unassembled WGS sequence"/>
</dbReference>